<evidence type="ECO:0000313" key="1">
    <source>
        <dbReference type="EMBL" id="MBW94685.1"/>
    </source>
</evidence>
<reference evidence="1" key="1">
    <citation type="submission" date="2018-02" db="EMBL/GenBank/DDBJ databases">
        <title>Rhizophora mucronata_Transcriptome.</title>
        <authorList>
            <person name="Meera S.P."/>
            <person name="Sreeshan A."/>
            <person name="Augustine A."/>
        </authorList>
    </citation>
    <scope>NUCLEOTIDE SEQUENCE</scope>
    <source>
        <tissue evidence="1">Leaf</tissue>
    </source>
</reference>
<proteinExistence type="predicted"/>
<name>A0A2P2JMJ5_RHIMU</name>
<accession>A0A2P2JMJ5</accession>
<sequence length="52" mass="5704">MVGRTTHVVSLHDLLLNFASKNSFVRTTLGVVAILLYSRPINVCFSDCAPII</sequence>
<dbReference type="AlphaFoldDB" id="A0A2P2JMJ5"/>
<protein>
    <submittedName>
        <fullName evidence="1">Uncharacterized protein</fullName>
    </submittedName>
</protein>
<dbReference type="EMBL" id="GGEC01014202">
    <property type="protein sequence ID" value="MBW94685.1"/>
    <property type="molecule type" value="Transcribed_RNA"/>
</dbReference>
<organism evidence="1">
    <name type="scientific">Rhizophora mucronata</name>
    <name type="common">Asiatic mangrove</name>
    <dbReference type="NCBI Taxonomy" id="61149"/>
    <lineage>
        <taxon>Eukaryota</taxon>
        <taxon>Viridiplantae</taxon>
        <taxon>Streptophyta</taxon>
        <taxon>Embryophyta</taxon>
        <taxon>Tracheophyta</taxon>
        <taxon>Spermatophyta</taxon>
        <taxon>Magnoliopsida</taxon>
        <taxon>eudicotyledons</taxon>
        <taxon>Gunneridae</taxon>
        <taxon>Pentapetalae</taxon>
        <taxon>rosids</taxon>
        <taxon>fabids</taxon>
        <taxon>Malpighiales</taxon>
        <taxon>Rhizophoraceae</taxon>
        <taxon>Rhizophora</taxon>
    </lineage>
</organism>